<dbReference type="Pfam" id="PF01797">
    <property type="entry name" value="Y1_Tnp"/>
    <property type="match status" value="1"/>
</dbReference>
<organism evidence="2 3">
    <name type="scientific">Pseudomonas putida</name>
    <name type="common">Arthrobacter siderocapsulatus</name>
    <dbReference type="NCBI Taxonomy" id="303"/>
    <lineage>
        <taxon>Bacteria</taxon>
        <taxon>Pseudomonadati</taxon>
        <taxon>Pseudomonadota</taxon>
        <taxon>Gammaproteobacteria</taxon>
        <taxon>Pseudomonadales</taxon>
        <taxon>Pseudomonadaceae</taxon>
        <taxon>Pseudomonas</taxon>
    </lineage>
</organism>
<name>A0A0P7CZH2_PSEPU</name>
<dbReference type="GO" id="GO:0006313">
    <property type="term" value="P:DNA transposition"/>
    <property type="evidence" value="ECO:0007669"/>
    <property type="project" value="InterPro"/>
</dbReference>
<gene>
    <name evidence="2" type="ORF">HB13667_16005</name>
</gene>
<evidence type="ECO:0000313" key="3">
    <source>
        <dbReference type="Proteomes" id="UP000050437"/>
    </source>
</evidence>
<proteinExistence type="predicted"/>
<dbReference type="InterPro" id="IPR036515">
    <property type="entry name" value="Transposase_17_sf"/>
</dbReference>
<reference evidence="2 3" key="1">
    <citation type="submission" date="2015-10" db="EMBL/GenBank/DDBJ databases">
        <title>Pseudomonas putida clinical strains.</title>
        <authorList>
            <person name="Molina L."/>
            <person name="Udaondo Z."/>
        </authorList>
    </citation>
    <scope>NUCLEOTIDE SEQUENCE [LARGE SCALE GENOMIC DNA]</scope>
    <source>
        <strain evidence="2 3">HB13667</strain>
    </source>
</reference>
<dbReference type="GO" id="GO:0004803">
    <property type="term" value="F:transposase activity"/>
    <property type="evidence" value="ECO:0007669"/>
    <property type="project" value="InterPro"/>
</dbReference>
<sequence>MDRAEANRLGRGRFSEPGRLYLLTTVTHARKPLFQDLRTARLVISELRQTERLGACRSLAWVLMPDHLHWLVELRAVTLSSLMRQFKSRSGTALCKAGVSPGPVWQRGFHDRALRQEDDVRKVARYIVANPLRAGLVAEIGDYPHWDAVWLTDSLHNSL</sequence>
<protein>
    <submittedName>
        <fullName evidence="2">Transposase</fullName>
    </submittedName>
</protein>
<dbReference type="SUPFAM" id="SSF143422">
    <property type="entry name" value="Transposase IS200-like"/>
    <property type="match status" value="1"/>
</dbReference>
<dbReference type="Gene3D" id="3.30.70.1290">
    <property type="entry name" value="Transposase IS200-like"/>
    <property type="match status" value="1"/>
</dbReference>
<dbReference type="SMART" id="SM01321">
    <property type="entry name" value="Y1_Tnp"/>
    <property type="match status" value="1"/>
</dbReference>
<evidence type="ECO:0000259" key="1">
    <source>
        <dbReference type="SMART" id="SM01321"/>
    </source>
</evidence>
<dbReference type="NCBIfam" id="NF047646">
    <property type="entry name" value="REP_Tyr_transpos"/>
    <property type="match status" value="1"/>
</dbReference>
<dbReference type="GO" id="GO:0043565">
    <property type="term" value="F:sequence-specific DNA binding"/>
    <property type="evidence" value="ECO:0007669"/>
    <property type="project" value="TreeGrafter"/>
</dbReference>
<dbReference type="InterPro" id="IPR002686">
    <property type="entry name" value="Transposase_17"/>
</dbReference>
<dbReference type="PANTHER" id="PTHR36966:SF1">
    <property type="entry name" value="REP-ASSOCIATED TYROSINE TRANSPOSASE"/>
    <property type="match status" value="1"/>
</dbReference>
<dbReference type="Proteomes" id="UP000050437">
    <property type="component" value="Unassembled WGS sequence"/>
</dbReference>
<dbReference type="InterPro" id="IPR052715">
    <property type="entry name" value="RAYT_transposase"/>
</dbReference>
<dbReference type="EMBL" id="LKKS01000101">
    <property type="protein sequence ID" value="KPM62915.1"/>
    <property type="molecule type" value="Genomic_DNA"/>
</dbReference>
<dbReference type="RefSeq" id="WP_015269934.1">
    <property type="nucleotide sequence ID" value="NZ_LKKS01000101.1"/>
</dbReference>
<comment type="caution">
    <text evidence="2">The sequence shown here is derived from an EMBL/GenBank/DDBJ whole genome shotgun (WGS) entry which is preliminary data.</text>
</comment>
<dbReference type="AlphaFoldDB" id="A0A0P7CZH2"/>
<evidence type="ECO:0000313" key="2">
    <source>
        <dbReference type="EMBL" id="KPM62915.1"/>
    </source>
</evidence>
<feature type="domain" description="Transposase IS200-like" evidence="1">
    <location>
        <begin position="16"/>
        <end position="130"/>
    </location>
</feature>
<accession>A0A0P7CZH2</accession>
<dbReference type="PANTHER" id="PTHR36966">
    <property type="entry name" value="REP-ASSOCIATED TYROSINE TRANSPOSASE"/>
    <property type="match status" value="1"/>
</dbReference>